<keyword evidence="7" id="KW-1185">Reference proteome</keyword>
<feature type="region of interest" description="Disordered" evidence="5">
    <location>
        <begin position="23"/>
        <end position="44"/>
    </location>
</feature>
<name>A0AAQ3K0T6_9LILI</name>
<protein>
    <submittedName>
        <fullName evidence="6">Alkane hydroxylase MAH1-like</fullName>
    </submittedName>
</protein>
<accession>A0AAQ3K0T6</accession>
<organism evidence="6 7">
    <name type="scientific">Canna indica</name>
    <name type="common">Indian-shot</name>
    <dbReference type="NCBI Taxonomy" id="4628"/>
    <lineage>
        <taxon>Eukaryota</taxon>
        <taxon>Viridiplantae</taxon>
        <taxon>Streptophyta</taxon>
        <taxon>Embryophyta</taxon>
        <taxon>Tracheophyta</taxon>
        <taxon>Spermatophyta</taxon>
        <taxon>Magnoliopsida</taxon>
        <taxon>Liliopsida</taxon>
        <taxon>Zingiberales</taxon>
        <taxon>Cannaceae</taxon>
        <taxon>Canna</taxon>
    </lineage>
</organism>
<keyword evidence="4" id="KW-0408">Iron</keyword>
<dbReference type="AlphaFoldDB" id="A0AAQ3K0T6"/>
<dbReference type="PANTHER" id="PTHR24296">
    <property type="entry name" value="CYTOCHROME P450"/>
    <property type="match status" value="1"/>
</dbReference>
<dbReference type="GO" id="GO:0016705">
    <property type="term" value="F:oxidoreductase activity, acting on paired donors, with incorporation or reduction of molecular oxygen"/>
    <property type="evidence" value="ECO:0007669"/>
    <property type="project" value="InterPro"/>
</dbReference>
<dbReference type="GO" id="GO:0020037">
    <property type="term" value="F:heme binding"/>
    <property type="evidence" value="ECO:0007669"/>
    <property type="project" value="InterPro"/>
</dbReference>
<evidence type="ECO:0000256" key="1">
    <source>
        <dbReference type="ARBA" id="ARBA00010617"/>
    </source>
</evidence>
<dbReference type="EMBL" id="CP136891">
    <property type="protein sequence ID" value="WOK98006.1"/>
    <property type="molecule type" value="Genomic_DNA"/>
</dbReference>
<dbReference type="InterPro" id="IPR036396">
    <property type="entry name" value="Cyt_P450_sf"/>
</dbReference>
<evidence type="ECO:0000256" key="3">
    <source>
        <dbReference type="ARBA" id="ARBA00023002"/>
    </source>
</evidence>
<evidence type="ECO:0000256" key="4">
    <source>
        <dbReference type="ARBA" id="ARBA00023004"/>
    </source>
</evidence>
<evidence type="ECO:0000256" key="2">
    <source>
        <dbReference type="ARBA" id="ARBA00022723"/>
    </source>
</evidence>
<evidence type="ECO:0000313" key="7">
    <source>
        <dbReference type="Proteomes" id="UP001327560"/>
    </source>
</evidence>
<dbReference type="SUPFAM" id="SSF48264">
    <property type="entry name" value="Cytochrome P450"/>
    <property type="match status" value="1"/>
</dbReference>
<keyword evidence="2" id="KW-0479">Metal-binding</keyword>
<evidence type="ECO:0000313" key="6">
    <source>
        <dbReference type="EMBL" id="WOK98006.1"/>
    </source>
</evidence>
<comment type="similarity">
    <text evidence="1">Belongs to the cytochrome P450 family.</text>
</comment>
<dbReference type="GO" id="GO:0005506">
    <property type="term" value="F:iron ion binding"/>
    <property type="evidence" value="ECO:0007669"/>
    <property type="project" value="InterPro"/>
</dbReference>
<evidence type="ECO:0000256" key="5">
    <source>
        <dbReference type="SAM" id="MobiDB-lite"/>
    </source>
</evidence>
<gene>
    <name evidence="6" type="ORF">Cni_G06714</name>
</gene>
<reference evidence="6 7" key="1">
    <citation type="submission" date="2023-10" db="EMBL/GenBank/DDBJ databases">
        <title>Chromosome-scale genome assembly provides insights into flower coloration mechanisms of Canna indica.</title>
        <authorList>
            <person name="Li C."/>
        </authorList>
    </citation>
    <scope>NUCLEOTIDE SEQUENCE [LARGE SCALE GENOMIC DNA]</scope>
    <source>
        <tissue evidence="6">Flower</tissue>
    </source>
</reference>
<proteinExistence type="inferred from homology"/>
<dbReference type="Gene3D" id="1.10.630.10">
    <property type="entry name" value="Cytochrome P450"/>
    <property type="match status" value="1"/>
</dbReference>
<dbReference type="Proteomes" id="UP001327560">
    <property type="component" value="Chromosome 2"/>
</dbReference>
<dbReference type="GO" id="GO:0004497">
    <property type="term" value="F:monooxygenase activity"/>
    <property type="evidence" value="ECO:0007669"/>
    <property type="project" value="InterPro"/>
</dbReference>
<keyword evidence="3" id="KW-0560">Oxidoreductase</keyword>
<sequence>MLVLHSLCDWRVLEGHAEGGIVRRKPPSGRNHREPFIDHITSNDVGRGNGNGADELGAEGVVVLDLEDEGVDAMGKGDPEALVPGEERKLATTRKVVERIIFQHISEKIAVERHDVNTTLDLLTLFMKWPMVDDDINSCAYKSDIFLRDTALSFVTAGSGSLTIAVIVRLPHCQTPTRGAKDSAGVGAILETLRLFPSIPLDHKGALKDDVLPSGIKVRSGMPIIIPIYVAENSEHYRKSSE</sequence>